<dbReference type="Gene3D" id="1.10.3210.10">
    <property type="entry name" value="Hypothetical protein af1432"/>
    <property type="match status" value="1"/>
</dbReference>
<dbReference type="PANTHER" id="PTHR43155:SF2">
    <property type="entry name" value="CYCLIC DI-GMP PHOSPHODIESTERASE PA4108"/>
    <property type="match status" value="1"/>
</dbReference>
<evidence type="ECO:0000313" key="3">
    <source>
        <dbReference type="Proteomes" id="UP000501602"/>
    </source>
</evidence>
<dbReference type="GO" id="GO:0008081">
    <property type="term" value="F:phosphoric diester hydrolase activity"/>
    <property type="evidence" value="ECO:0007669"/>
    <property type="project" value="UniProtKB-ARBA"/>
</dbReference>
<accession>A0A6H1UJ52</accession>
<evidence type="ECO:0000259" key="1">
    <source>
        <dbReference type="PROSITE" id="PS51832"/>
    </source>
</evidence>
<keyword evidence="3" id="KW-1185">Reference proteome</keyword>
<organism evidence="2 3">
    <name type="scientific">Ferrimonas lipolytica</name>
    <dbReference type="NCBI Taxonomy" id="2724191"/>
    <lineage>
        <taxon>Bacteria</taxon>
        <taxon>Pseudomonadati</taxon>
        <taxon>Pseudomonadota</taxon>
        <taxon>Gammaproteobacteria</taxon>
        <taxon>Alteromonadales</taxon>
        <taxon>Ferrimonadaceae</taxon>
        <taxon>Ferrimonas</taxon>
    </lineage>
</organism>
<dbReference type="Proteomes" id="UP000501602">
    <property type="component" value="Chromosome"/>
</dbReference>
<dbReference type="PROSITE" id="PS51832">
    <property type="entry name" value="HD_GYP"/>
    <property type="match status" value="1"/>
</dbReference>
<reference evidence="2 3" key="1">
    <citation type="submission" date="2020-04" db="EMBL/GenBank/DDBJ databases">
        <title>Ferrimonas sp. S7 isolated from sea water.</title>
        <authorList>
            <person name="Bae S.S."/>
            <person name="Baek K."/>
        </authorList>
    </citation>
    <scope>NUCLEOTIDE SEQUENCE [LARGE SCALE GENOMIC DNA]</scope>
    <source>
        <strain evidence="2 3">S7</strain>
    </source>
</reference>
<dbReference type="KEGG" id="fes:HER31_15910"/>
<dbReference type="SMART" id="SM00471">
    <property type="entry name" value="HDc"/>
    <property type="match status" value="1"/>
</dbReference>
<dbReference type="Pfam" id="PF11871">
    <property type="entry name" value="DUF3391"/>
    <property type="match status" value="1"/>
</dbReference>
<dbReference type="SUPFAM" id="SSF109604">
    <property type="entry name" value="HD-domain/PDEase-like"/>
    <property type="match status" value="1"/>
</dbReference>
<sequence>MIKTVPLHQVTIGMYITDIPGHDELGIRQKGLIKDPRILRVMQQRGVMSVVVDLSQSTINPTLNMAAKVKAKKVTVRKKTFEELPQARKLYRQARKLQQQTMESLFKGDAINLDEVGATADEFIESVFRNPSALSCLRLIKQKDDYLLEHSIGVAILMVMFGRQLGFSGQELHHLCVGSLLHDIGKIKVPEKILNKPGKLSEPEFIIMRSHAAYSRDIMKATPGLNQISLDVAAQHHEKIDGSGYPAGLSGNQISKYGRMIAICDIYDALTADRVYRDGMTGPQAMKILRNMTPNQLDEALLHQFINCVGVYPPGSFVELSNGMIAIVIDATTTPLLPIVKVIYSTRSNTHVMNEELDLALAGTNEKIVRAVKPEEYRLDPRNYL</sequence>
<proteinExistence type="predicted"/>
<dbReference type="CDD" id="cd00077">
    <property type="entry name" value="HDc"/>
    <property type="match status" value="1"/>
</dbReference>
<dbReference type="Pfam" id="PF13487">
    <property type="entry name" value="HD_5"/>
    <property type="match status" value="1"/>
</dbReference>
<dbReference type="PANTHER" id="PTHR43155">
    <property type="entry name" value="CYCLIC DI-GMP PHOSPHODIESTERASE PA4108-RELATED"/>
    <property type="match status" value="1"/>
</dbReference>
<dbReference type="InterPro" id="IPR003607">
    <property type="entry name" value="HD/PDEase_dom"/>
</dbReference>
<dbReference type="EMBL" id="CP051180">
    <property type="protein sequence ID" value="QIZ78246.1"/>
    <property type="molecule type" value="Genomic_DNA"/>
</dbReference>
<protein>
    <submittedName>
        <fullName evidence="2">HD-GYP domain-containing protein</fullName>
    </submittedName>
</protein>
<name>A0A6H1UJ52_9GAMM</name>
<dbReference type="InterPro" id="IPR037522">
    <property type="entry name" value="HD_GYP_dom"/>
</dbReference>
<dbReference type="RefSeq" id="WP_168662025.1">
    <property type="nucleotide sequence ID" value="NZ_CP051180.1"/>
</dbReference>
<dbReference type="InterPro" id="IPR021812">
    <property type="entry name" value="DUF3391"/>
</dbReference>
<feature type="domain" description="HD-GYP" evidence="1">
    <location>
        <begin position="125"/>
        <end position="321"/>
    </location>
</feature>
<dbReference type="AlphaFoldDB" id="A0A6H1UJ52"/>
<evidence type="ECO:0000313" key="2">
    <source>
        <dbReference type="EMBL" id="QIZ78246.1"/>
    </source>
</evidence>
<gene>
    <name evidence="2" type="ORF">HER31_15910</name>
</gene>